<protein>
    <submittedName>
        <fullName evidence="2">Uncharacterized protein</fullName>
    </submittedName>
</protein>
<gene>
    <name evidence="2" type="ORF">DILT_LOCUS18248</name>
</gene>
<evidence type="ECO:0000313" key="2">
    <source>
        <dbReference type="EMBL" id="VDN40460.1"/>
    </source>
</evidence>
<name>A0A3P7NJA3_DIBLA</name>
<evidence type="ECO:0000313" key="3">
    <source>
        <dbReference type="Proteomes" id="UP000281553"/>
    </source>
</evidence>
<feature type="region of interest" description="Disordered" evidence="1">
    <location>
        <begin position="1"/>
        <end position="44"/>
    </location>
</feature>
<reference evidence="2 3" key="1">
    <citation type="submission" date="2018-11" db="EMBL/GenBank/DDBJ databases">
        <authorList>
            <consortium name="Pathogen Informatics"/>
        </authorList>
    </citation>
    <scope>NUCLEOTIDE SEQUENCE [LARGE SCALE GENOMIC DNA]</scope>
</reference>
<evidence type="ECO:0000256" key="1">
    <source>
        <dbReference type="SAM" id="MobiDB-lite"/>
    </source>
</evidence>
<accession>A0A3P7NJA3</accession>
<dbReference type="Proteomes" id="UP000281553">
    <property type="component" value="Unassembled WGS sequence"/>
</dbReference>
<organism evidence="2 3">
    <name type="scientific">Dibothriocephalus latus</name>
    <name type="common">Fish tapeworm</name>
    <name type="synonym">Diphyllobothrium latum</name>
    <dbReference type="NCBI Taxonomy" id="60516"/>
    <lineage>
        <taxon>Eukaryota</taxon>
        <taxon>Metazoa</taxon>
        <taxon>Spiralia</taxon>
        <taxon>Lophotrochozoa</taxon>
        <taxon>Platyhelminthes</taxon>
        <taxon>Cestoda</taxon>
        <taxon>Eucestoda</taxon>
        <taxon>Diphyllobothriidea</taxon>
        <taxon>Diphyllobothriidae</taxon>
        <taxon>Dibothriocephalus</taxon>
    </lineage>
</organism>
<feature type="compositionally biased region" description="Basic and acidic residues" evidence="1">
    <location>
        <begin position="28"/>
        <end position="44"/>
    </location>
</feature>
<proteinExistence type="predicted"/>
<dbReference type="AlphaFoldDB" id="A0A3P7NJA3"/>
<sequence>MALSSKHGKSERNKQRLFGYANKVVNAGDDRNRPPPSSEGHRVDPVFPTYFWLPSDKISAGSSSSICSHYTAAKHYMQGRSAPQALQKTAVCGSQPSGHREGEVVPADAALHLQLDAYERRKEENGRHIFRAQ</sequence>
<dbReference type="EMBL" id="UYRU01098685">
    <property type="protein sequence ID" value="VDN40460.1"/>
    <property type="molecule type" value="Genomic_DNA"/>
</dbReference>
<keyword evidence="3" id="KW-1185">Reference proteome</keyword>